<reference evidence="2 3" key="1">
    <citation type="submission" date="2015-11" db="EMBL/GenBank/DDBJ databases">
        <title>Expanding the genomic diversity of Burkholderia species for the development of highly accurate diagnostics.</title>
        <authorList>
            <person name="Sahl J."/>
            <person name="Keim P."/>
            <person name="Wagner D."/>
        </authorList>
    </citation>
    <scope>NUCLEOTIDE SEQUENCE [LARGE SCALE GENOMIC DNA]</scope>
    <source>
        <strain evidence="2 3">MSMB2036</strain>
    </source>
</reference>
<dbReference type="EMBL" id="LOXM01000185">
    <property type="protein sequence ID" value="KVG61673.1"/>
    <property type="molecule type" value="Genomic_DNA"/>
</dbReference>
<protein>
    <recommendedName>
        <fullName evidence="4">Lipoprotein</fullName>
    </recommendedName>
</protein>
<evidence type="ECO:0000313" key="3">
    <source>
        <dbReference type="Proteomes" id="UP000064029"/>
    </source>
</evidence>
<accession>A0A103R5M2</accession>
<dbReference type="Proteomes" id="UP000064029">
    <property type="component" value="Unassembled WGS sequence"/>
</dbReference>
<sequence>MQSPFRQAACRAPIALAGVALATLLVGCASATPNGAGFTSTDAGTPRTPYVSTAPALLCRGCAMH</sequence>
<dbReference type="PROSITE" id="PS51257">
    <property type="entry name" value="PROKAR_LIPOPROTEIN"/>
    <property type="match status" value="1"/>
</dbReference>
<evidence type="ECO:0000313" key="2">
    <source>
        <dbReference type="EMBL" id="KVG61673.1"/>
    </source>
</evidence>
<keyword evidence="1" id="KW-0732">Signal</keyword>
<comment type="caution">
    <text evidence="2">The sequence shown here is derived from an EMBL/GenBank/DDBJ whole genome shotgun (WGS) entry which is preliminary data.</text>
</comment>
<evidence type="ECO:0000256" key="1">
    <source>
        <dbReference type="SAM" id="SignalP"/>
    </source>
</evidence>
<evidence type="ECO:0008006" key="4">
    <source>
        <dbReference type="Google" id="ProtNLM"/>
    </source>
</evidence>
<dbReference type="RefSeq" id="WP_059755166.1">
    <property type="nucleotide sequence ID" value="NZ_CP013415.1"/>
</dbReference>
<proteinExistence type="predicted"/>
<feature type="signal peptide" evidence="1">
    <location>
        <begin position="1"/>
        <end position="31"/>
    </location>
</feature>
<gene>
    <name evidence="2" type="ORF">WJ33_31380</name>
</gene>
<dbReference type="AlphaFoldDB" id="A0A103R5M2"/>
<dbReference type="OrthoDB" id="9939149at2"/>
<feature type="chain" id="PRO_5007117429" description="Lipoprotein" evidence="1">
    <location>
        <begin position="32"/>
        <end position="65"/>
    </location>
</feature>
<name>A0A103R5M2_9BURK</name>
<organism evidence="2 3">
    <name type="scientific">Burkholderia ubonensis</name>
    <dbReference type="NCBI Taxonomy" id="101571"/>
    <lineage>
        <taxon>Bacteria</taxon>
        <taxon>Pseudomonadati</taxon>
        <taxon>Pseudomonadota</taxon>
        <taxon>Betaproteobacteria</taxon>
        <taxon>Burkholderiales</taxon>
        <taxon>Burkholderiaceae</taxon>
        <taxon>Burkholderia</taxon>
        <taxon>Burkholderia cepacia complex</taxon>
    </lineage>
</organism>